<evidence type="ECO:0000256" key="2">
    <source>
        <dbReference type="SAM" id="SignalP"/>
    </source>
</evidence>
<organism evidence="4 5">
    <name type="scientific">Vibrio ulleungensis</name>
    <dbReference type="NCBI Taxonomy" id="2807619"/>
    <lineage>
        <taxon>Bacteria</taxon>
        <taxon>Pseudomonadati</taxon>
        <taxon>Pseudomonadota</taxon>
        <taxon>Gammaproteobacteria</taxon>
        <taxon>Vibrionales</taxon>
        <taxon>Vibrionaceae</taxon>
        <taxon>Vibrio</taxon>
    </lineage>
</organism>
<dbReference type="RefSeq" id="WP_205157144.1">
    <property type="nucleotide sequence ID" value="NZ_JAFEUM010000001.1"/>
</dbReference>
<sequence>MNKLLILLLASSTLTLSAHASVIREVERNNNFNQAQNLEDFFSNDYKRRVENSGVSDWEWVSIKGRGNGTYDYYVFEAFAGQDYIFDIDRGMSKRRSVNTELGLWALEGVLLHEQDDCYSDNGGELDCSRTWLSSDKGSNHIFDPMFSWTFETSGLFVVGVGKFYTYADEDGFGFDQDGQATQQGERYKLNVSRSLPFATQSIDIPEPASLAIFALGLIGIGAARSKQRRRR</sequence>
<comment type="caution">
    <text evidence="4">The sequence shown here is derived from an EMBL/GenBank/DDBJ whole genome shotgun (WGS) entry which is preliminary data.</text>
</comment>
<keyword evidence="1" id="KW-1133">Transmembrane helix</keyword>
<evidence type="ECO:0000313" key="4">
    <source>
        <dbReference type="EMBL" id="MBM7035551.1"/>
    </source>
</evidence>
<feature type="chain" id="PRO_5046424426" evidence="2">
    <location>
        <begin position="21"/>
        <end position="232"/>
    </location>
</feature>
<keyword evidence="2" id="KW-0732">Signal</keyword>
<keyword evidence="5" id="KW-1185">Reference proteome</keyword>
<dbReference type="EMBL" id="JAFEUM010000001">
    <property type="protein sequence ID" value="MBM7035551.1"/>
    <property type="molecule type" value="Genomic_DNA"/>
</dbReference>
<name>A0ABS2HIA5_9VIBR</name>
<dbReference type="Proteomes" id="UP000809621">
    <property type="component" value="Unassembled WGS sequence"/>
</dbReference>
<evidence type="ECO:0000256" key="1">
    <source>
        <dbReference type="SAM" id="Phobius"/>
    </source>
</evidence>
<dbReference type="InterPro" id="IPR013424">
    <property type="entry name" value="Ice-binding_C"/>
</dbReference>
<feature type="signal peptide" evidence="2">
    <location>
        <begin position="1"/>
        <end position="20"/>
    </location>
</feature>
<dbReference type="Pfam" id="PF07589">
    <property type="entry name" value="PEP-CTERM"/>
    <property type="match status" value="1"/>
</dbReference>
<feature type="transmembrane region" description="Helical" evidence="1">
    <location>
        <begin position="209"/>
        <end position="226"/>
    </location>
</feature>
<protein>
    <submittedName>
        <fullName evidence="4">PEP-CTERM sorting domain-containing protein</fullName>
    </submittedName>
</protein>
<evidence type="ECO:0000313" key="5">
    <source>
        <dbReference type="Proteomes" id="UP000809621"/>
    </source>
</evidence>
<accession>A0ABS2HIA5</accession>
<reference evidence="4 5" key="1">
    <citation type="submission" date="2021-02" db="EMBL/GenBank/DDBJ databases">
        <authorList>
            <person name="Park J.-S."/>
        </authorList>
    </citation>
    <scope>NUCLEOTIDE SEQUENCE [LARGE SCALE GENOMIC DNA]</scope>
    <source>
        <strain evidence="4 5">188UL20-2</strain>
    </source>
</reference>
<proteinExistence type="predicted"/>
<evidence type="ECO:0000259" key="3">
    <source>
        <dbReference type="Pfam" id="PF07589"/>
    </source>
</evidence>
<feature type="domain" description="Ice-binding protein C-terminal" evidence="3">
    <location>
        <begin position="205"/>
        <end position="225"/>
    </location>
</feature>
<keyword evidence="1" id="KW-0812">Transmembrane</keyword>
<dbReference type="NCBIfam" id="TIGR02595">
    <property type="entry name" value="PEP_CTERM"/>
    <property type="match status" value="1"/>
</dbReference>
<gene>
    <name evidence="4" type="ORF">JQC93_03945</name>
</gene>
<keyword evidence="1" id="KW-0472">Membrane</keyword>